<accession>A0A4Y2R2M8</accession>
<keyword evidence="3" id="KW-1185">Reference proteome</keyword>
<gene>
    <name evidence="2" type="ORF">AVEN_62901_1</name>
</gene>
<name>A0A4Y2R2M8_ARAVE</name>
<reference evidence="2 3" key="1">
    <citation type="journal article" date="2019" name="Sci. Rep.">
        <title>Orb-weaving spider Araneus ventricosus genome elucidates the spidroin gene catalogue.</title>
        <authorList>
            <person name="Kono N."/>
            <person name="Nakamura H."/>
            <person name="Ohtoshi R."/>
            <person name="Moran D.A.P."/>
            <person name="Shinohara A."/>
            <person name="Yoshida Y."/>
            <person name="Fujiwara M."/>
            <person name="Mori M."/>
            <person name="Tomita M."/>
            <person name="Arakawa K."/>
        </authorList>
    </citation>
    <scope>NUCLEOTIDE SEQUENCE [LARGE SCALE GENOMIC DNA]</scope>
</reference>
<protein>
    <submittedName>
        <fullName evidence="2">Uncharacterized protein</fullName>
    </submittedName>
</protein>
<evidence type="ECO:0000256" key="1">
    <source>
        <dbReference type="SAM" id="MobiDB-lite"/>
    </source>
</evidence>
<dbReference type="EMBL" id="BGPR01015603">
    <property type="protein sequence ID" value="GBN69902.1"/>
    <property type="molecule type" value="Genomic_DNA"/>
</dbReference>
<dbReference type="OrthoDB" id="8374639at2759"/>
<dbReference type="AlphaFoldDB" id="A0A4Y2R2M8"/>
<dbReference type="Proteomes" id="UP000499080">
    <property type="component" value="Unassembled WGS sequence"/>
</dbReference>
<sequence>MRSMVKLAHAPLNRNQPTHRQKSQGFRSGDRGGQAVGKLRLIILSSPKCRFNSYFTGVAMCGGAPSCIKIVLSTHPRCCRAGMSWFRKRDSQHVSLSVEVTGLEGPISSKKKGPTINPHHTVTF</sequence>
<evidence type="ECO:0000313" key="3">
    <source>
        <dbReference type="Proteomes" id="UP000499080"/>
    </source>
</evidence>
<proteinExistence type="predicted"/>
<evidence type="ECO:0000313" key="2">
    <source>
        <dbReference type="EMBL" id="GBN69902.1"/>
    </source>
</evidence>
<feature type="region of interest" description="Disordered" evidence="1">
    <location>
        <begin position="1"/>
        <end position="32"/>
    </location>
</feature>
<organism evidence="2 3">
    <name type="scientific">Araneus ventricosus</name>
    <name type="common">Orbweaver spider</name>
    <name type="synonym">Epeira ventricosa</name>
    <dbReference type="NCBI Taxonomy" id="182803"/>
    <lineage>
        <taxon>Eukaryota</taxon>
        <taxon>Metazoa</taxon>
        <taxon>Ecdysozoa</taxon>
        <taxon>Arthropoda</taxon>
        <taxon>Chelicerata</taxon>
        <taxon>Arachnida</taxon>
        <taxon>Araneae</taxon>
        <taxon>Araneomorphae</taxon>
        <taxon>Entelegynae</taxon>
        <taxon>Araneoidea</taxon>
        <taxon>Araneidae</taxon>
        <taxon>Araneus</taxon>
    </lineage>
</organism>
<comment type="caution">
    <text evidence="2">The sequence shown here is derived from an EMBL/GenBank/DDBJ whole genome shotgun (WGS) entry which is preliminary data.</text>
</comment>